<name>N6TKL3_DENPD</name>
<dbReference type="HOGENOM" id="CLU_006187_1_4_1"/>
<dbReference type="MEROPS" id="M13.012"/>
<dbReference type="GO" id="GO:0004222">
    <property type="term" value="F:metalloendopeptidase activity"/>
    <property type="evidence" value="ECO:0007669"/>
    <property type="project" value="InterPro"/>
</dbReference>
<feature type="non-terminal residue" evidence="1">
    <location>
        <position position="1"/>
    </location>
</feature>
<dbReference type="Gene3D" id="3.40.390.10">
    <property type="entry name" value="Collagenase (Catalytic Domain)"/>
    <property type="match status" value="1"/>
</dbReference>
<accession>N6TKL3</accession>
<dbReference type="OrthoDB" id="6475849at2759"/>
<dbReference type="GO" id="GO:0005886">
    <property type="term" value="C:plasma membrane"/>
    <property type="evidence" value="ECO:0007669"/>
    <property type="project" value="TreeGrafter"/>
</dbReference>
<dbReference type="GO" id="GO:0016485">
    <property type="term" value="P:protein processing"/>
    <property type="evidence" value="ECO:0007669"/>
    <property type="project" value="TreeGrafter"/>
</dbReference>
<dbReference type="OMA" id="ACKISEY"/>
<dbReference type="InterPro" id="IPR024079">
    <property type="entry name" value="MetalloPept_cat_dom_sf"/>
</dbReference>
<dbReference type="Pfam" id="PF01431">
    <property type="entry name" value="Peptidase_M13"/>
    <property type="match status" value="1"/>
</dbReference>
<evidence type="ECO:0000313" key="1">
    <source>
        <dbReference type="EMBL" id="ENN78463.1"/>
    </source>
</evidence>
<dbReference type="PANTHER" id="PTHR11733">
    <property type="entry name" value="ZINC METALLOPROTEASE FAMILY M13 NEPRILYSIN-RELATED"/>
    <property type="match status" value="1"/>
</dbReference>
<dbReference type="AlphaFoldDB" id="N6TKL3"/>
<protein>
    <submittedName>
        <fullName evidence="1">Uncharacterized protein</fullName>
    </submittedName>
</protein>
<dbReference type="PROSITE" id="PS51885">
    <property type="entry name" value="NEPRILYSIN"/>
    <property type="match status" value="1"/>
</dbReference>
<gene>
    <name evidence="1" type="ORF">YQE_05101</name>
</gene>
<reference evidence="1" key="1">
    <citation type="journal article" date="2013" name="Genome Biol.">
        <title>Draft genome of the mountain pine beetle, Dendroctonus ponderosae Hopkins, a major forest pest.</title>
        <authorList>
            <person name="Keeling C.I."/>
            <person name="Yuen M.M."/>
            <person name="Liao N.Y."/>
            <person name="Docking T.R."/>
            <person name="Chan S.K."/>
            <person name="Taylor G.A."/>
            <person name="Palmquist D.L."/>
            <person name="Jackman S.D."/>
            <person name="Nguyen A."/>
            <person name="Li M."/>
            <person name="Henderson H."/>
            <person name="Janes J.K."/>
            <person name="Zhao Y."/>
            <person name="Pandoh P."/>
            <person name="Moore R."/>
            <person name="Sperling F.A."/>
            <person name="Huber D.P."/>
            <person name="Birol I."/>
            <person name="Jones S.J."/>
            <person name="Bohlmann J."/>
        </authorList>
    </citation>
    <scope>NUCLEOTIDE SEQUENCE</scope>
</reference>
<dbReference type="InterPro" id="IPR000718">
    <property type="entry name" value="Peptidase_M13"/>
</dbReference>
<proteinExistence type="predicted"/>
<sequence length="113" mass="12908">MLNGINTQGENIADNGGVKEAYLAYQKWTKRNGVEPQLPGLNYTPNQMFWISASNSWCAKYRSETLRLRILTGYHSPARFRIQGPFSNSDEFARVFSCPAGSRMNPENKCRVW</sequence>
<dbReference type="InterPro" id="IPR018497">
    <property type="entry name" value="Peptidase_M13_C"/>
</dbReference>
<dbReference type="EMBL" id="KB740904">
    <property type="protein sequence ID" value="ENN78463.1"/>
    <property type="molecule type" value="Genomic_DNA"/>
</dbReference>
<organism evidence="1">
    <name type="scientific">Dendroctonus ponderosae</name>
    <name type="common">Mountain pine beetle</name>
    <dbReference type="NCBI Taxonomy" id="77166"/>
    <lineage>
        <taxon>Eukaryota</taxon>
        <taxon>Metazoa</taxon>
        <taxon>Ecdysozoa</taxon>
        <taxon>Arthropoda</taxon>
        <taxon>Hexapoda</taxon>
        <taxon>Insecta</taxon>
        <taxon>Pterygota</taxon>
        <taxon>Neoptera</taxon>
        <taxon>Endopterygota</taxon>
        <taxon>Coleoptera</taxon>
        <taxon>Polyphaga</taxon>
        <taxon>Cucujiformia</taxon>
        <taxon>Curculionidae</taxon>
        <taxon>Scolytinae</taxon>
        <taxon>Dendroctonus</taxon>
    </lineage>
</organism>
<dbReference type="SUPFAM" id="SSF55486">
    <property type="entry name" value="Metalloproteases ('zincins'), catalytic domain"/>
    <property type="match status" value="1"/>
</dbReference>
<dbReference type="PANTHER" id="PTHR11733:SF224">
    <property type="entry name" value="NEPRILYSIN-2"/>
    <property type="match status" value="1"/>
</dbReference>